<sequence length="84" mass="9216">MESTYKLKREDGLLCTLLKGETSYLEISASALVAYATLKGHRLGYLDAKFRAGGEQITNELFTHHLSEDGSVLHASRSILTALC</sequence>
<evidence type="ECO:0000256" key="1">
    <source>
        <dbReference type="ARBA" id="ARBA00022801"/>
    </source>
</evidence>
<dbReference type="Pfam" id="PF07470">
    <property type="entry name" value="Glyco_hydro_88"/>
    <property type="match status" value="1"/>
</dbReference>
<accession>A0A3S0CBU1</accession>
<dbReference type="SUPFAM" id="SSF48208">
    <property type="entry name" value="Six-hairpin glycosidases"/>
    <property type="match status" value="1"/>
</dbReference>
<dbReference type="GO" id="GO:0016787">
    <property type="term" value="F:hydrolase activity"/>
    <property type="evidence" value="ECO:0007669"/>
    <property type="project" value="UniProtKB-KW"/>
</dbReference>
<evidence type="ECO:0000313" key="2">
    <source>
        <dbReference type="EMBL" id="RTE10287.1"/>
    </source>
</evidence>
<dbReference type="InterPro" id="IPR012341">
    <property type="entry name" value="6hp_glycosidase-like_sf"/>
</dbReference>
<dbReference type="AlphaFoldDB" id="A0A3S0CBU1"/>
<dbReference type="EMBL" id="RXHU01000022">
    <property type="protein sequence ID" value="RTE10287.1"/>
    <property type="molecule type" value="Genomic_DNA"/>
</dbReference>
<reference evidence="2 3" key="1">
    <citation type="submission" date="2018-12" db="EMBL/GenBank/DDBJ databases">
        <title>Bacillus ochoae sp. nov., Paenibacillus whitsoniae sp. nov., Paenibacillus spiritus sp. nov. Isolated from the Mars Exploration Rover during spacecraft assembly.</title>
        <authorList>
            <person name="Seuylemezian A."/>
            <person name="Vaishampayan P."/>
        </authorList>
    </citation>
    <scope>NUCLEOTIDE SEQUENCE [LARGE SCALE GENOMIC DNA]</scope>
    <source>
        <strain evidence="2 3">MER 54</strain>
    </source>
</reference>
<gene>
    <name evidence="2" type="ORF">EJQ19_09005</name>
</gene>
<dbReference type="InterPro" id="IPR010905">
    <property type="entry name" value="Glyco_hydro_88"/>
</dbReference>
<keyword evidence="1" id="KW-0378">Hydrolase</keyword>
<dbReference type="RefSeq" id="WP_126140869.1">
    <property type="nucleotide sequence ID" value="NZ_RXHU01000022.1"/>
</dbReference>
<dbReference type="InterPro" id="IPR008928">
    <property type="entry name" value="6-hairpin_glycosidase_sf"/>
</dbReference>
<evidence type="ECO:0000313" key="3">
    <source>
        <dbReference type="Proteomes" id="UP000276128"/>
    </source>
</evidence>
<name>A0A3S0CBU1_9BACL</name>
<protein>
    <submittedName>
        <fullName evidence="2">Uncharacterized protein</fullName>
    </submittedName>
</protein>
<dbReference type="GO" id="GO:0005975">
    <property type="term" value="P:carbohydrate metabolic process"/>
    <property type="evidence" value="ECO:0007669"/>
    <property type="project" value="InterPro"/>
</dbReference>
<proteinExistence type="predicted"/>
<comment type="caution">
    <text evidence="2">The sequence shown here is derived from an EMBL/GenBank/DDBJ whole genome shotgun (WGS) entry which is preliminary data.</text>
</comment>
<dbReference type="Proteomes" id="UP000276128">
    <property type="component" value="Unassembled WGS sequence"/>
</dbReference>
<organism evidence="2 3">
    <name type="scientific">Paenibacillus whitsoniae</name>
    <dbReference type="NCBI Taxonomy" id="2496558"/>
    <lineage>
        <taxon>Bacteria</taxon>
        <taxon>Bacillati</taxon>
        <taxon>Bacillota</taxon>
        <taxon>Bacilli</taxon>
        <taxon>Bacillales</taxon>
        <taxon>Paenibacillaceae</taxon>
        <taxon>Paenibacillus</taxon>
    </lineage>
</organism>
<keyword evidence="3" id="KW-1185">Reference proteome</keyword>
<dbReference type="Gene3D" id="1.50.10.10">
    <property type="match status" value="1"/>
</dbReference>